<dbReference type="AlphaFoldDB" id="A0A4Z0J572"/>
<sequence length="103" mass="11801">MIDKEMWRDWIRLKMVSTSQRSIPFNVASEAYLLGRDELDENLLPGELEREELPRQVVVYMYGTCDNEVLGYIIASEELDVMYVAGVLVDGKLSWAELGGEIE</sequence>
<evidence type="ECO:0000313" key="1">
    <source>
        <dbReference type="EMBL" id="TGD17550.1"/>
    </source>
</evidence>
<dbReference type="RefSeq" id="WP_135368880.1">
    <property type="nucleotide sequence ID" value="NZ_RKLX01000028.1"/>
</dbReference>
<reference evidence="1 2" key="1">
    <citation type="submission" date="2018-10" db="EMBL/GenBank/DDBJ databases">
        <title>Lactobacillus sp. R7 and Lactobacillus sp. R19 isolated from fermented mustard green product of Taiwan.</title>
        <authorList>
            <person name="Lin S.-T."/>
        </authorList>
    </citation>
    <scope>NUCLEOTIDE SEQUENCE [LARGE SCALE GENOMIC DNA]</scope>
    <source>
        <strain evidence="1 2">BCRC 81129</strain>
    </source>
</reference>
<comment type="caution">
    <text evidence="1">The sequence shown here is derived from an EMBL/GenBank/DDBJ whole genome shotgun (WGS) entry which is preliminary data.</text>
</comment>
<keyword evidence="2" id="KW-1185">Reference proteome</keyword>
<accession>A0A4Z0J572</accession>
<dbReference type="EMBL" id="RKLX01000028">
    <property type="protein sequence ID" value="TGD17550.1"/>
    <property type="molecule type" value="Genomic_DNA"/>
</dbReference>
<dbReference type="Proteomes" id="UP000297348">
    <property type="component" value="Unassembled WGS sequence"/>
</dbReference>
<proteinExistence type="predicted"/>
<name>A0A4Z0J572_9LACO</name>
<dbReference type="OrthoDB" id="2310281at2"/>
<organism evidence="1 2">
    <name type="scientific">Levilactobacillus suantsaiihabitans</name>
    <dbReference type="NCBI Taxonomy" id="2487722"/>
    <lineage>
        <taxon>Bacteria</taxon>
        <taxon>Bacillati</taxon>
        <taxon>Bacillota</taxon>
        <taxon>Bacilli</taxon>
        <taxon>Lactobacillales</taxon>
        <taxon>Lactobacillaceae</taxon>
        <taxon>Levilactobacillus</taxon>
    </lineage>
</organism>
<evidence type="ECO:0000313" key="2">
    <source>
        <dbReference type="Proteomes" id="UP000297348"/>
    </source>
</evidence>
<protein>
    <submittedName>
        <fullName evidence="1">Uncharacterized protein</fullName>
    </submittedName>
</protein>
<gene>
    <name evidence="1" type="ORF">EGT51_11830</name>
</gene>